<dbReference type="Gene3D" id="3.40.190.10">
    <property type="entry name" value="Periplasmic binding protein-like II"/>
    <property type="match status" value="1"/>
</dbReference>
<keyword evidence="5" id="KW-1185">Reference proteome</keyword>
<dbReference type="SMART" id="SM00382">
    <property type="entry name" value="AAA"/>
    <property type="match status" value="1"/>
</dbReference>
<dbReference type="InterPro" id="IPR007210">
    <property type="entry name" value="ABC_Gly_betaine_transp_sub-bd"/>
</dbReference>
<comment type="caution">
    <text evidence="4">The sequence shown here is derived from an EMBL/GenBank/DDBJ whole genome shotgun (WGS) entry which is preliminary data.</text>
</comment>
<dbReference type="PANTHER" id="PTHR43869:SF1">
    <property type="entry name" value="GLYCINE BETAINE_PROLINE BETAINE TRANSPORT SYSTEM ATP-BINDING PROTEIN PROV"/>
    <property type="match status" value="1"/>
</dbReference>
<proteinExistence type="predicted"/>
<dbReference type="Proteomes" id="UP001500795">
    <property type="component" value="Unassembled WGS sequence"/>
</dbReference>
<dbReference type="SUPFAM" id="SSF53850">
    <property type="entry name" value="Periplasmic binding protein-like II"/>
    <property type="match status" value="1"/>
</dbReference>
<evidence type="ECO:0000313" key="5">
    <source>
        <dbReference type="Proteomes" id="UP001500795"/>
    </source>
</evidence>
<keyword evidence="2" id="KW-0067">ATP-binding</keyword>
<dbReference type="InterPro" id="IPR027417">
    <property type="entry name" value="P-loop_NTPase"/>
</dbReference>
<sequence>MKAKLSVANLYKVFGDQPEQAFPLLKQGIDKDQVFRQTGLTIAVKDTSFDIHAGEIFVIMGLSGSGKSTLVRLLNRLIEPTRGHVYLNGEDIATMNDKSLRQARRKKSSMVLQSFVLMPHLNIQNNVAFGLELDGIRRAERHHAGRRRGADRHPDDILHNPTNDYVRSFFHGIDVSRVFTAKDVANRRQVTLIQKGEGGIRIALQRLRDQDRDYAYVLDQQRRYLGTVSVDSLSRAEKDGASMSSAMLQQIIANKAFTDANPAAAQLFEVMQMSSNDISAQNLRMKSGEDSEADIEHHANGWIQAAMEAAE</sequence>
<feature type="domain" description="ABC transporter" evidence="3">
    <location>
        <begin position="29"/>
        <end position="264"/>
    </location>
</feature>
<gene>
    <name evidence="4" type="ORF">GCM10022394_26530</name>
</gene>
<evidence type="ECO:0000259" key="3">
    <source>
        <dbReference type="PROSITE" id="PS50893"/>
    </source>
</evidence>
<dbReference type="PROSITE" id="PS50893">
    <property type="entry name" value="ABC_TRANSPORTER_2"/>
    <property type="match status" value="1"/>
</dbReference>
<dbReference type="PANTHER" id="PTHR43869">
    <property type="entry name" value="GLYCINE BETAINE/PROLINE BETAINE TRANSPORT SYSTEM ATP-BINDING PROTEIN PROV"/>
    <property type="match status" value="1"/>
</dbReference>
<dbReference type="InterPro" id="IPR051921">
    <property type="entry name" value="ABC_osmolyte_uptake_ATP-bind"/>
</dbReference>
<accession>A0ABP6W2L2</accession>
<name>A0ABP6W2L2_9GAMM</name>
<keyword evidence="1" id="KW-0547">Nucleotide-binding</keyword>
<dbReference type="Pfam" id="PF04069">
    <property type="entry name" value="OpuAC"/>
    <property type="match status" value="1"/>
</dbReference>
<evidence type="ECO:0000256" key="1">
    <source>
        <dbReference type="ARBA" id="ARBA00022741"/>
    </source>
</evidence>
<dbReference type="Pfam" id="PF00005">
    <property type="entry name" value="ABC_tran"/>
    <property type="match status" value="1"/>
</dbReference>
<evidence type="ECO:0000256" key="2">
    <source>
        <dbReference type="ARBA" id="ARBA00022840"/>
    </source>
</evidence>
<evidence type="ECO:0000313" key="4">
    <source>
        <dbReference type="EMBL" id="GAA3545192.1"/>
    </source>
</evidence>
<dbReference type="SUPFAM" id="SSF52540">
    <property type="entry name" value="P-loop containing nucleoside triphosphate hydrolases"/>
    <property type="match status" value="1"/>
</dbReference>
<dbReference type="EMBL" id="BAABCX010000003">
    <property type="protein sequence ID" value="GAA3545192.1"/>
    <property type="molecule type" value="Genomic_DNA"/>
</dbReference>
<dbReference type="Gene3D" id="3.40.50.300">
    <property type="entry name" value="P-loop containing nucleotide triphosphate hydrolases"/>
    <property type="match status" value="1"/>
</dbReference>
<protein>
    <recommendedName>
        <fullName evidence="3">ABC transporter domain-containing protein</fullName>
    </recommendedName>
</protein>
<dbReference type="InterPro" id="IPR003593">
    <property type="entry name" value="AAA+_ATPase"/>
</dbReference>
<reference evidence="5" key="1">
    <citation type="journal article" date="2019" name="Int. J. Syst. Evol. Microbiol.">
        <title>The Global Catalogue of Microorganisms (GCM) 10K type strain sequencing project: providing services to taxonomists for standard genome sequencing and annotation.</title>
        <authorList>
            <consortium name="The Broad Institute Genomics Platform"/>
            <consortium name="The Broad Institute Genome Sequencing Center for Infectious Disease"/>
            <person name="Wu L."/>
            <person name="Ma J."/>
        </authorList>
    </citation>
    <scope>NUCLEOTIDE SEQUENCE [LARGE SCALE GENOMIC DNA]</scope>
    <source>
        <strain evidence="5">JCM 17110</strain>
    </source>
</reference>
<organism evidence="4 5">
    <name type="scientific">Zobellella aerophila</name>
    <dbReference type="NCBI Taxonomy" id="870480"/>
    <lineage>
        <taxon>Bacteria</taxon>
        <taxon>Pseudomonadati</taxon>
        <taxon>Pseudomonadota</taxon>
        <taxon>Gammaproteobacteria</taxon>
        <taxon>Aeromonadales</taxon>
        <taxon>Aeromonadaceae</taxon>
        <taxon>Zobellella</taxon>
    </lineage>
</organism>
<dbReference type="InterPro" id="IPR003439">
    <property type="entry name" value="ABC_transporter-like_ATP-bd"/>
</dbReference>
<dbReference type="RefSeq" id="WP_344958800.1">
    <property type="nucleotide sequence ID" value="NZ_BAABCX010000003.1"/>
</dbReference>